<feature type="non-terminal residue" evidence="1">
    <location>
        <position position="1"/>
    </location>
</feature>
<dbReference type="AlphaFoldDB" id="A0A0F9DNA2"/>
<proteinExistence type="predicted"/>
<evidence type="ECO:0000313" key="1">
    <source>
        <dbReference type="EMBL" id="KKL63228.1"/>
    </source>
</evidence>
<reference evidence="1" key="1">
    <citation type="journal article" date="2015" name="Nature">
        <title>Complex archaea that bridge the gap between prokaryotes and eukaryotes.</title>
        <authorList>
            <person name="Spang A."/>
            <person name="Saw J.H."/>
            <person name="Jorgensen S.L."/>
            <person name="Zaremba-Niedzwiedzka K."/>
            <person name="Martijn J."/>
            <person name="Lind A.E."/>
            <person name="van Eijk R."/>
            <person name="Schleper C."/>
            <person name="Guy L."/>
            <person name="Ettema T.J."/>
        </authorList>
    </citation>
    <scope>NUCLEOTIDE SEQUENCE</scope>
</reference>
<name>A0A0F9DNA2_9ZZZZ</name>
<comment type="caution">
    <text evidence="1">The sequence shown here is derived from an EMBL/GenBank/DDBJ whole genome shotgun (WGS) entry which is preliminary data.</text>
</comment>
<accession>A0A0F9DNA2</accession>
<sequence>TNGSQRMSKCPWCFEPVVKQGDTCNYECYEQFFISLGLVGPYLKGEDNPPADLYDQPWYQQSLDGERKDEAACEDGP</sequence>
<organism evidence="1">
    <name type="scientific">marine sediment metagenome</name>
    <dbReference type="NCBI Taxonomy" id="412755"/>
    <lineage>
        <taxon>unclassified sequences</taxon>
        <taxon>metagenomes</taxon>
        <taxon>ecological metagenomes</taxon>
    </lineage>
</organism>
<dbReference type="EMBL" id="LAZR01028242">
    <property type="protein sequence ID" value="KKL63228.1"/>
    <property type="molecule type" value="Genomic_DNA"/>
</dbReference>
<protein>
    <submittedName>
        <fullName evidence="1">Uncharacterized protein</fullName>
    </submittedName>
</protein>
<gene>
    <name evidence="1" type="ORF">LCGC14_2177240</name>
</gene>